<name>A0A7J4ISZ3_9ARCH</name>
<evidence type="ECO:0000313" key="4">
    <source>
        <dbReference type="Proteomes" id="UP000577419"/>
    </source>
</evidence>
<dbReference type="AlphaFoldDB" id="A0A7J4ISZ3"/>
<keyword evidence="1" id="KW-0472">Membrane</keyword>
<sequence length="166" mass="18145">MKARGQVFSTDFIVGMLVFLFILSLSVIVSRQAFLQADSFEQYSELRDAASAAASALVVSSGQPSNWEKLPSINDINSVGLAEERNVLSSEKLQRFSDLNSSNYSDLKQLLGLGKFDFFFSVELLQSSQQLYSAGMLPDSNATVVSASRLALLGSDEILVKLEVFD</sequence>
<proteinExistence type="predicted"/>
<dbReference type="Proteomes" id="UP000683213">
    <property type="component" value="Unassembled WGS sequence"/>
</dbReference>
<reference evidence="2" key="1">
    <citation type="journal article" date="2020" name="bioRxiv">
        <title>A rank-normalized archaeal taxonomy based on genome phylogeny resolves widespread incomplete and uneven classifications.</title>
        <authorList>
            <person name="Rinke C."/>
            <person name="Chuvochina M."/>
            <person name="Mussig A.J."/>
            <person name="Chaumeil P.-A."/>
            <person name="Waite D.W."/>
            <person name="Whitman W.B."/>
            <person name="Parks D.H."/>
            <person name="Hugenholtz P."/>
        </authorList>
    </citation>
    <scope>NUCLEOTIDE SEQUENCE</scope>
    <source>
        <strain evidence="2">UBA10011</strain>
    </source>
</reference>
<comment type="caution">
    <text evidence="2">The sequence shown here is derived from an EMBL/GenBank/DDBJ whole genome shotgun (WGS) entry which is preliminary data.</text>
</comment>
<accession>A0A7J4ISZ3</accession>
<protein>
    <submittedName>
        <fullName evidence="2">Uncharacterized protein</fullName>
    </submittedName>
</protein>
<organism evidence="2 4">
    <name type="scientific">Candidatus Iainarchaeum sp</name>
    <dbReference type="NCBI Taxonomy" id="3101447"/>
    <lineage>
        <taxon>Archaea</taxon>
        <taxon>Candidatus Iainarchaeota</taxon>
        <taxon>Candidatus Iainarchaeia</taxon>
        <taxon>Candidatus Iainarchaeales</taxon>
        <taxon>Candidatus Iainarchaeaceae</taxon>
        <taxon>Candidatus Iainarchaeum</taxon>
    </lineage>
</organism>
<evidence type="ECO:0000256" key="1">
    <source>
        <dbReference type="SAM" id="Phobius"/>
    </source>
</evidence>
<feature type="transmembrane region" description="Helical" evidence="1">
    <location>
        <begin position="12"/>
        <end position="34"/>
    </location>
</feature>
<dbReference type="Proteomes" id="UP000577419">
    <property type="component" value="Unassembled WGS sequence"/>
</dbReference>
<evidence type="ECO:0000313" key="2">
    <source>
        <dbReference type="EMBL" id="HIH07940.1"/>
    </source>
</evidence>
<keyword evidence="1" id="KW-0812">Transmembrane</keyword>
<evidence type="ECO:0000313" key="3">
    <source>
        <dbReference type="EMBL" id="MBS3058803.1"/>
    </source>
</evidence>
<reference evidence="3" key="3">
    <citation type="submission" date="2021-05" db="EMBL/GenBank/DDBJ databases">
        <title>Protein family content uncovers lineage relationships and bacterial pathway maintenance mechanisms in DPANN archaea.</title>
        <authorList>
            <person name="Castelle C.J."/>
            <person name="Meheust R."/>
            <person name="Jaffe A.L."/>
            <person name="Seitz K."/>
            <person name="Gong X."/>
            <person name="Baker B.J."/>
            <person name="Banfield J.F."/>
        </authorList>
    </citation>
    <scope>NUCLEOTIDE SEQUENCE</scope>
    <source>
        <strain evidence="3">RIFCSPHIGHO2_01_FULL_GW2011_AR10_43_9</strain>
    </source>
</reference>
<dbReference type="EMBL" id="JAGVWF010000001">
    <property type="protein sequence ID" value="MBS3058803.1"/>
    <property type="molecule type" value="Genomic_DNA"/>
</dbReference>
<gene>
    <name evidence="2" type="ORF">HA237_01070</name>
    <name evidence="3" type="ORF">J4224_00050</name>
</gene>
<reference evidence="3" key="2">
    <citation type="submission" date="2021-03" db="EMBL/GenBank/DDBJ databases">
        <authorList>
            <person name="Jaffe A."/>
        </authorList>
    </citation>
    <scope>NUCLEOTIDE SEQUENCE</scope>
    <source>
        <strain evidence="3">RIFCSPHIGHO2_01_FULL_GW2011_AR10_43_9</strain>
    </source>
</reference>
<dbReference type="EMBL" id="DUFG01000006">
    <property type="protein sequence ID" value="HIH07940.1"/>
    <property type="molecule type" value="Genomic_DNA"/>
</dbReference>
<keyword evidence="1" id="KW-1133">Transmembrane helix</keyword>